<proteinExistence type="predicted"/>
<dbReference type="RefSeq" id="WP_108404245.1">
    <property type="nucleotide sequence ID" value="NZ_CP026948.1"/>
</dbReference>
<protein>
    <submittedName>
        <fullName evidence="2">Alpha/beta hydrolase</fullName>
    </submittedName>
</protein>
<dbReference type="GO" id="GO:0016787">
    <property type="term" value="F:hydrolase activity"/>
    <property type="evidence" value="ECO:0007669"/>
    <property type="project" value="UniProtKB-KW"/>
</dbReference>
<dbReference type="OrthoDB" id="9801217at2"/>
<evidence type="ECO:0000313" key="2">
    <source>
        <dbReference type="EMBL" id="AWB84236.1"/>
    </source>
</evidence>
<dbReference type="KEGG" id="clia:C3E79_06885"/>
<dbReference type="Gene3D" id="3.40.50.1820">
    <property type="entry name" value="alpha/beta hydrolase"/>
    <property type="match status" value="1"/>
</dbReference>
<accession>A0A2S0WEQ0</accession>
<dbReference type="Proteomes" id="UP000244754">
    <property type="component" value="Chromosome"/>
</dbReference>
<dbReference type="EMBL" id="CP026948">
    <property type="protein sequence ID" value="AWB84236.1"/>
    <property type="molecule type" value="Genomic_DNA"/>
</dbReference>
<dbReference type="Pfam" id="PF12146">
    <property type="entry name" value="Hydrolase_4"/>
    <property type="match status" value="1"/>
</dbReference>
<evidence type="ECO:0000259" key="1">
    <source>
        <dbReference type="Pfam" id="PF12146"/>
    </source>
</evidence>
<name>A0A2S0WEQ0_9CORY</name>
<keyword evidence="2" id="KW-0378">Hydrolase</keyword>
<dbReference type="PANTHER" id="PTHR11614">
    <property type="entry name" value="PHOSPHOLIPASE-RELATED"/>
    <property type="match status" value="1"/>
</dbReference>
<gene>
    <name evidence="2" type="ORF">C3E79_06885</name>
</gene>
<dbReference type="InterPro" id="IPR029058">
    <property type="entry name" value="AB_hydrolase_fold"/>
</dbReference>
<evidence type="ECO:0000313" key="3">
    <source>
        <dbReference type="Proteomes" id="UP000244754"/>
    </source>
</evidence>
<sequence length="344" mass="37892">MNNSDETFTETLANLSWSEDMLGPGFESADLPLAPAPDGDDQDRAVIVRATSEPSPGKPAIVWIHGMTDYFFHSHVAQHYTAQGYPFYAVDMHGCGRAHVDGGRWHYTTDMAHYFTELTRAARLIAAEHGQIIPMAHSTGGLIVPLWAHHLRSKDPASHSALRAIILNSPWLDMQFPRLAVAALRPLVTFLGNRFPTLMLPNKGEGTYGESISASAHGEWEFDTTFKPVGGHPKYLGWLRAVFQAQKDIHEGIMTGVPTLTLCSAHSYLGKPYSPAADTADTVLDVAQIRRWAPTLSHRSTVEVIEGARHDVFLSERHAREAALSATDAWLDSLGEQADKEAHR</sequence>
<dbReference type="AlphaFoldDB" id="A0A2S0WEQ0"/>
<organism evidence="2 3">
    <name type="scientific">Corynebacterium liangguodongii</name>
    <dbReference type="NCBI Taxonomy" id="2079535"/>
    <lineage>
        <taxon>Bacteria</taxon>
        <taxon>Bacillati</taxon>
        <taxon>Actinomycetota</taxon>
        <taxon>Actinomycetes</taxon>
        <taxon>Mycobacteriales</taxon>
        <taxon>Corynebacteriaceae</taxon>
        <taxon>Corynebacterium</taxon>
    </lineage>
</organism>
<dbReference type="InterPro" id="IPR022742">
    <property type="entry name" value="Hydrolase_4"/>
</dbReference>
<feature type="domain" description="Serine aminopeptidase S33" evidence="1">
    <location>
        <begin position="58"/>
        <end position="206"/>
    </location>
</feature>
<keyword evidence="3" id="KW-1185">Reference proteome</keyword>
<dbReference type="SUPFAM" id="SSF53474">
    <property type="entry name" value="alpha/beta-Hydrolases"/>
    <property type="match status" value="1"/>
</dbReference>
<reference evidence="3" key="1">
    <citation type="submission" date="2018-01" db="EMBL/GenBank/DDBJ databases">
        <authorList>
            <person name="Li J."/>
        </authorList>
    </citation>
    <scope>NUCLEOTIDE SEQUENCE [LARGE SCALE GENOMIC DNA]</scope>
    <source>
        <strain evidence="3">2184</strain>
    </source>
</reference>
<dbReference type="InterPro" id="IPR051044">
    <property type="entry name" value="MAG_DAG_Lipase"/>
</dbReference>